<dbReference type="Pfam" id="PF02653">
    <property type="entry name" value="BPD_transp_2"/>
    <property type="match status" value="1"/>
</dbReference>
<feature type="transmembrane region" description="Helical" evidence="6">
    <location>
        <begin position="334"/>
        <end position="361"/>
    </location>
</feature>
<organism evidence="7 8">
    <name type="scientific">Candidatus Nitrobium versatile</name>
    <dbReference type="NCBI Taxonomy" id="2884831"/>
    <lineage>
        <taxon>Bacteria</taxon>
        <taxon>Pseudomonadati</taxon>
        <taxon>Nitrospirota</taxon>
        <taxon>Nitrospiria</taxon>
        <taxon>Nitrospirales</taxon>
        <taxon>Nitrospiraceae</taxon>
        <taxon>Candidatus Nitrobium</taxon>
    </lineage>
</organism>
<dbReference type="GO" id="GO:0005886">
    <property type="term" value="C:plasma membrane"/>
    <property type="evidence" value="ECO:0007669"/>
    <property type="project" value="UniProtKB-SubCell"/>
</dbReference>
<comment type="caution">
    <text evidence="7">The sequence shown here is derived from an EMBL/GenBank/DDBJ whole genome shotgun (WGS) entry which is preliminary data.</text>
</comment>
<keyword evidence="4 6" id="KW-1133">Transmembrane helix</keyword>
<keyword evidence="3 6" id="KW-0812">Transmembrane</keyword>
<feature type="transmembrane region" description="Helical" evidence="6">
    <location>
        <begin position="299"/>
        <end position="322"/>
    </location>
</feature>
<dbReference type="InterPro" id="IPR001851">
    <property type="entry name" value="ABC_transp_permease"/>
</dbReference>
<evidence type="ECO:0000256" key="6">
    <source>
        <dbReference type="SAM" id="Phobius"/>
    </source>
</evidence>
<evidence type="ECO:0000313" key="7">
    <source>
        <dbReference type="EMBL" id="MBZ0155269.1"/>
    </source>
</evidence>
<feature type="transmembrane region" description="Helical" evidence="6">
    <location>
        <begin position="28"/>
        <end position="45"/>
    </location>
</feature>
<feature type="transmembrane region" description="Helical" evidence="6">
    <location>
        <begin position="249"/>
        <end position="265"/>
    </location>
</feature>
<evidence type="ECO:0000256" key="5">
    <source>
        <dbReference type="ARBA" id="ARBA00023136"/>
    </source>
</evidence>
<gene>
    <name evidence="7" type="ORF">K8I29_03530</name>
</gene>
<evidence type="ECO:0000313" key="8">
    <source>
        <dbReference type="Proteomes" id="UP000705867"/>
    </source>
</evidence>
<proteinExistence type="predicted"/>
<dbReference type="InterPro" id="IPR043428">
    <property type="entry name" value="LivM-like"/>
</dbReference>
<evidence type="ECO:0000256" key="4">
    <source>
        <dbReference type="ARBA" id="ARBA00022989"/>
    </source>
</evidence>
<dbReference type="Proteomes" id="UP000705867">
    <property type="component" value="Unassembled WGS sequence"/>
</dbReference>
<evidence type="ECO:0000256" key="2">
    <source>
        <dbReference type="ARBA" id="ARBA00022475"/>
    </source>
</evidence>
<evidence type="ECO:0000256" key="1">
    <source>
        <dbReference type="ARBA" id="ARBA00004651"/>
    </source>
</evidence>
<sequence>MRPGDRDAELHHLSGAAKIRRLFQQVPLFRYLVIGTWAGLLFLPFKSARASLLLFVAVAAGQILLHGVRATGRGEAWKKSDFRALLHRGVRSASPYARSSVLPVLLAVSLVIPFMVKDYYLDVLIMSGIYILLALGLNVIVGFTGLLNLGFAAFYAIGAYAYALLNTRMGIGFWPSLPLAALAASLAGLLLAVPALRLRGDYLAIVTLGFGEILRLVLNNWDSLTNGPNGVSGIAPPSLAGFPLGALQHYYYLVLVFVLLAIVLIRRVENSRIGRAWIAIRENEIAAASMGINTTRYKLLAFAVGTFWAGIAGTLFAAKMRFISPESFTFMESILILSMVILGGLGTLYGAVVGAFLLVILPELLRELQLYRMLILGVGLVLLMVFRPQGLLGKARGK</sequence>
<dbReference type="AlphaFoldDB" id="A0A953LZ93"/>
<dbReference type="EMBL" id="JAIOIV010000028">
    <property type="protein sequence ID" value="MBZ0155269.1"/>
    <property type="molecule type" value="Genomic_DNA"/>
</dbReference>
<comment type="subcellular location">
    <subcellularLocation>
        <location evidence="1">Cell membrane</location>
        <topology evidence="1">Multi-pass membrane protein</topology>
    </subcellularLocation>
</comment>
<dbReference type="CDD" id="cd06581">
    <property type="entry name" value="TM_PBP1_LivM_like"/>
    <property type="match status" value="1"/>
</dbReference>
<reference evidence="7" key="1">
    <citation type="journal article" date="2021" name="bioRxiv">
        <title>Unraveling nitrogen, sulfur and carbon metabolic pathways and microbial community transcriptional responses to substrate deprivation and toxicity stresses in a bioreactor mimicking anoxic brackish coastal sediment conditions.</title>
        <authorList>
            <person name="Martins P.D."/>
            <person name="Echeveste M.J."/>
            <person name="Arshad A."/>
            <person name="Kurth J."/>
            <person name="Ouboter H."/>
            <person name="Jetten M.S.M."/>
            <person name="Welte C.U."/>
        </authorList>
    </citation>
    <scope>NUCLEOTIDE SEQUENCE</scope>
    <source>
        <strain evidence="7">MAG_39</strain>
    </source>
</reference>
<dbReference type="GO" id="GO:0015658">
    <property type="term" value="F:branched-chain amino acid transmembrane transporter activity"/>
    <property type="evidence" value="ECO:0007669"/>
    <property type="project" value="InterPro"/>
</dbReference>
<name>A0A953LZ93_9BACT</name>
<evidence type="ECO:0000256" key="3">
    <source>
        <dbReference type="ARBA" id="ARBA00022692"/>
    </source>
</evidence>
<feature type="transmembrane region" description="Helical" evidence="6">
    <location>
        <begin position="51"/>
        <end position="72"/>
    </location>
</feature>
<feature type="transmembrane region" description="Helical" evidence="6">
    <location>
        <begin position="171"/>
        <end position="193"/>
    </location>
</feature>
<keyword evidence="5 6" id="KW-0472">Membrane</keyword>
<dbReference type="PANTHER" id="PTHR30482:SF10">
    <property type="entry name" value="HIGH-AFFINITY BRANCHED-CHAIN AMINO ACID TRANSPORT PROTEIN BRAE"/>
    <property type="match status" value="1"/>
</dbReference>
<feature type="transmembrane region" description="Helical" evidence="6">
    <location>
        <begin position="373"/>
        <end position="392"/>
    </location>
</feature>
<dbReference type="PANTHER" id="PTHR30482">
    <property type="entry name" value="HIGH-AFFINITY BRANCHED-CHAIN AMINO ACID TRANSPORT SYSTEM PERMEASE"/>
    <property type="match status" value="1"/>
</dbReference>
<feature type="transmembrane region" description="Helical" evidence="6">
    <location>
        <begin position="93"/>
        <end position="113"/>
    </location>
</feature>
<accession>A0A953LZ93</accession>
<keyword evidence="2" id="KW-1003">Cell membrane</keyword>
<reference evidence="7" key="2">
    <citation type="submission" date="2021-08" db="EMBL/GenBank/DDBJ databases">
        <authorList>
            <person name="Dalcin Martins P."/>
        </authorList>
    </citation>
    <scope>NUCLEOTIDE SEQUENCE</scope>
    <source>
        <strain evidence="7">MAG_39</strain>
    </source>
</reference>
<protein>
    <submittedName>
        <fullName evidence="7">Branched-chain amino acid ABC transporter permease</fullName>
    </submittedName>
</protein>